<protein>
    <submittedName>
        <fullName evidence="2">Uncharacterized protein</fullName>
    </submittedName>
</protein>
<reference evidence="2 3" key="1">
    <citation type="submission" date="2021-06" db="EMBL/GenBank/DDBJ databases">
        <authorList>
            <person name="Palmer J.M."/>
        </authorList>
    </citation>
    <scope>NUCLEOTIDE SEQUENCE [LARGE SCALE GENOMIC DNA]</scope>
    <source>
        <strain evidence="2 3">MEX-2019</strain>
        <tissue evidence="2">Muscle</tissue>
    </source>
</reference>
<gene>
    <name evidence="2" type="ORF">CRENBAI_024975</name>
</gene>
<name>A0AAV9S9Y2_9TELE</name>
<evidence type="ECO:0000313" key="2">
    <source>
        <dbReference type="EMBL" id="KAK5617898.1"/>
    </source>
</evidence>
<feature type="region of interest" description="Disordered" evidence="1">
    <location>
        <begin position="1"/>
        <end position="22"/>
    </location>
</feature>
<organism evidence="2 3">
    <name type="scientific">Crenichthys baileyi</name>
    <name type="common">White River springfish</name>
    <dbReference type="NCBI Taxonomy" id="28760"/>
    <lineage>
        <taxon>Eukaryota</taxon>
        <taxon>Metazoa</taxon>
        <taxon>Chordata</taxon>
        <taxon>Craniata</taxon>
        <taxon>Vertebrata</taxon>
        <taxon>Euteleostomi</taxon>
        <taxon>Actinopterygii</taxon>
        <taxon>Neopterygii</taxon>
        <taxon>Teleostei</taxon>
        <taxon>Neoteleostei</taxon>
        <taxon>Acanthomorphata</taxon>
        <taxon>Ovalentaria</taxon>
        <taxon>Atherinomorphae</taxon>
        <taxon>Cyprinodontiformes</taxon>
        <taxon>Goodeidae</taxon>
        <taxon>Crenichthys</taxon>
    </lineage>
</organism>
<comment type="caution">
    <text evidence="2">The sequence shown here is derived from an EMBL/GenBank/DDBJ whole genome shotgun (WGS) entry which is preliminary data.</text>
</comment>
<dbReference type="EMBL" id="JAHHUM010000656">
    <property type="protein sequence ID" value="KAK5617898.1"/>
    <property type="molecule type" value="Genomic_DNA"/>
</dbReference>
<evidence type="ECO:0000256" key="1">
    <source>
        <dbReference type="SAM" id="MobiDB-lite"/>
    </source>
</evidence>
<dbReference type="Proteomes" id="UP001311232">
    <property type="component" value="Unassembled WGS sequence"/>
</dbReference>
<dbReference type="AlphaFoldDB" id="A0AAV9S9Y2"/>
<keyword evidence="3" id="KW-1185">Reference proteome</keyword>
<accession>A0AAV9S9Y2</accession>
<proteinExistence type="predicted"/>
<sequence length="81" mass="9314">MHLHSWSANRHKTSEEEKSLESDTNFSVICVLRYIEKTADSSCRGPGRLKKREETHGEDIWIFILEDYSILLGSSEGFKAL</sequence>
<feature type="compositionally biased region" description="Basic and acidic residues" evidence="1">
    <location>
        <begin position="12"/>
        <end position="21"/>
    </location>
</feature>
<evidence type="ECO:0000313" key="3">
    <source>
        <dbReference type="Proteomes" id="UP001311232"/>
    </source>
</evidence>